<sequence length="690" mass="77659">MEADLEAPRADYEVFLSFRGPDTRQGFADVLYDYMTSAGIRVFRDDDELAIGDKIDTILRAIENSLICVPIFSKTFAASKWCLTEVRRMVDLDKDVVPIFYDVTPDDVDLKTAVYRDFVAEKERLHGTEMAEGWKSALKTVTKLKGRELLKSSYSNFCKTFVNEVLIKLKPRKGFDLDTVVGIKTRLDTALSLLDIASGGVKYVLIHGMGGIGKTTLGKAIFNKISSSFDACCFLENFQESLKRDGLNYLLKQLGDSLDPKSALTFHSSRDTGERIYGKKVLIILDDVNTGEHMGKLIGKFWFASGSRVIITSRNINVLDECKCLDEGSVESLEMNTLEDDEAVQLFSLCAPHKDIPPDVFERLCKEAVSITGGLPFALKDIAKSVRGKDEAIWRHVMARSKNVIPKEVKNMLKMSYDLLEIEQKQIFLDIACFFIGMEKTNPCYMWETHDLDPTYGLEVLVSMSLVKIKDNSVIWMHELLRDLGRDIVRQESINNPMKRSRIWHQDDAVKILVGKEGKEAVEALSLRTPLVNTLTDQQLSSFQNLRFLELAGANFEGESNGLLENLTWLSCHWCPADFSLSKFCLENLVVLDLSHSLIDENWGGWSHIQVAKNLKVLELRCCQNLACTPELTDVHTLERLILSGCTRLAAVHGSIGNLRSLKFLDLRCCSSLRGLPEELGLLKDLSLLH</sequence>
<protein>
    <recommendedName>
        <fullName evidence="4">TIR domain-containing protein</fullName>
    </recommendedName>
</protein>
<keyword evidence="6" id="KW-1185">Reference proteome</keyword>
<dbReference type="PRINTS" id="PR00364">
    <property type="entry name" value="DISEASERSIST"/>
</dbReference>
<dbReference type="Pfam" id="PF00931">
    <property type="entry name" value="NB-ARC"/>
    <property type="match status" value="1"/>
</dbReference>
<dbReference type="PANTHER" id="PTHR11017">
    <property type="entry name" value="LEUCINE-RICH REPEAT-CONTAINING PROTEIN"/>
    <property type="match status" value="1"/>
</dbReference>
<dbReference type="PANTHER" id="PTHR11017:SF570">
    <property type="entry name" value="DISEASE RESISTANCE PROTEIN (TIR-NBS CLASS)-RELATED"/>
    <property type="match status" value="1"/>
</dbReference>
<dbReference type="InterPro" id="IPR044974">
    <property type="entry name" value="Disease_R_plants"/>
</dbReference>
<dbReference type="SUPFAM" id="SSF52058">
    <property type="entry name" value="L domain-like"/>
    <property type="match status" value="1"/>
</dbReference>
<organism evidence="5 6">
    <name type="scientific">Trapa incisa</name>
    <dbReference type="NCBI Taxonomy" id="236973"/>
    <lineage>
        <taxon>Eukaryota</taxon>
        <taxon>Viridiplantae</taxon>
        <taxon>Streptophyta</taxon>
        <taxon>Embryophyta</taxon>
        <taxon>Tracheophyta</taxon>
        <taxon>Spermatophyta</taxon>
        <taxon>Magnoliopsida</taxon>
        <taxon>eudicotyledons</taxon>
        <taxon>Gunneridae</taxon>
        <taxon>Pentapetalae</taxon>
        <taxon>rosids</taxon>
        <taxon>malvids</taxon>
        <taxon>Myrtales</taxon>
        <taxon>Lythraceae</taxon>
        <taxon>Trapa</taxon>
    </lineage>
</organism>
<feature type="domain" description="TIR" evidence="4">
    <location>
        <begin position="10"/>
        <end position="169"/>
    </location>
</feature>
<dbReference type="GO" id="GO:0006952">
    <property type="term" value="P:defense response"/>
    <property type="evidence" value="ECO:0007669"/>
    <property type="project" value="UniProtKB-KW"/>
</dbReference>
<keyword evidence="1" id="KW-0433">Leucine-rich repeat</keyword>
<dbReference type="Pfam" id="PF23282">
    <property type="entry name" value="WHD_ROQ1"/>
    <property type="match status" value="1"/>
</dbReference>
<dbReference type="InterPro" id="IPR027417">
    <property type="entry name" value="P-loop_NTPase"/>
</dbReference>
<dbReference type="InterPro" id="IPR000157">
    <property type="entry name" value="TIR_dom"/>
</dbReference>
<dbReference type="Gene3D" id="3.40.50.300">
    <property type="entry name" value="P-loop containing nucleotide triphosphate hydrolases"/>
    <property type="match status" value="1"/>
</dbReference>
<evidence type="ECO:0000256" key="3">
    <source>
        <dbReference type="ARBA" id="ARBA00022821"/>
    </source>
</evidence>
<dbReference type="Gene3D" id="3.80.10.10">
    <property type="entry name" value="Ribonuclease Inhibitor"/>
    <property type="match status" value="1"/>
</dbReference>
<evidence type="ECO:0000256" key="1">
    <source>
        <dbReference type="ARBA" id="ARBA00022614"/>
    </source>
</evidence>
<evidence type="ECO:0000313" key="6">
    <source>
        <dbReference type="Proteomes" id="UP001345219"/>
    </source>
</evidence>
<dbReference type="SUPFAM" id="SSF52540">
    <property type="entry name" value="P-loop containing nucleoside triphosphate hydrolases"/>
    <property type="match status" value="1"/>
</dbReference>
<dbReference type="PROSITE" id="PS50104">
    <property type="entry name" value="TIR"/>
    <property type="match status" value="1"/>
</dbReference>
<dbReference type="Gene3D" id="3.40.50.10140">
    <property type="entry name" value="Toll/interleukin-1 receptor homology (TIR) domain"/>
    <property type="match status" value="1"/>
</dbReference>
<dbReference type="SUPFAM" id="SSF46785">
    <property type="entry name" value="Winged helix' DNA-binding domain"/>
    <property type="match status" value="1"/>
</dbReference>
<proteinExistence type="predicted"/>
<evidence type="ECO:0000256" key="2">
    <source>
        <dbReference type="ARBA" id="ARBA00022737"/>
    </source>
</evidence>
<comment type="caution">
    <text evidence="5">The sequence shown here is derived from an EMBL/GenBank/DDBJ whole genome shotgun (WGS) entry which is preliminary data.</text>
</comment>
<dbReference type="Gene3D" id="1.10.8.430">
    <property type="entry name" value="Helical domain of apoptotic protease-activating factors"/>
    <property type="match status" value="1"/>
</dbReference>
<name>A0AAN7GYN9_9MYRT</name>
<dbReference type="InterPro" id="IPR035897">
    <property type="entry name" value="Toll_tir_struct_dom_sf"/>
</dbReference>
<dbReference type="AlphaFoldDB" id="A0AAN7GYN9"/>
<keyword evidence="2" id="KW-0677">Repeat</keyword>
<evidence type="ECO:0000313" key="5">
    <source>
        <dbReference type="EMBL" id="KAK4746759.1"/>
    </source>
</evidence>
<dbReference type="GO" id="GO:0007165">
    <property type="term" value="P:signal transduction"/>
    <property type="evidence" value="ECO:0007669"/>
    <property type="project" value="InterPro"/>
</dbReference>
<accession>A0AAN7GYN9</accession>
<dbReference type="InterPro" id="IPR058192">
    <property type="entry name" value="WHD_ROQ1-like"/>
</dbReference>
<dbReference type="InterPro" id="IPR002182">
    <property type="entry name" value="NB-ARC"/>
</dbReference>
<dbReference type="InterPro" id="IPR042197">
    <property type="entry name" value="Apaf_helical"/>
</dbReference>
<keyword evidence="3" id="KW-0611">Plant defense</keyword>
<dbReference type="Pfam" id="PF01582">
    <property type="entry name" value="TIR"/>
    <property type="match status" value="1"/>
</dbReference>
<reference evidence="5 6" key="1">
    <citation type="journal article" date="2023" name="Hortic Res">
        <title>Pangenome of water caltrop reveals structural variations and asymmetric subgenome divergence after allopolyploidization.</title>
        <authorList>
            <person name="Zhang X."/>
            <person name="Chen Y."/>
            <person name="Wang L."/>
            <person name="Yuan Y."/>
            <person name="Fang M."/>
            <person name="Shi L."/>
            <person name="Lu R."/>
            <person name="Comes H.P."/>
            <person name="Ma Y."/>
            <person name="Chen Y."/>
            <person name="Huang G."/>
            <person name="Zhou Y."/>
            <person name="Zheng Z."/>
            <person name="Qiu Y."/>
        </authorList>
    </citation>
    <scope>NUCLEOTIDE SEQUENCE [LARGE SCALE GENOMIC DNA]</scope>
    <source>
        <tissue evidence="5">Roots</tissue>
    </source>
</reference>
<dbReference type="SUPFAM" id="SSF52200">
    <property type="entry name" value="Toll/Interleukin receptor TIR domain"/>
    <property type="match status" value="1"/>
</dbReference>
<dbReference type="GO" id="GO:0043531">
    <property type="term" value="F:ADP binding"/>
    <property type="evidence" value="ECO:0007669"/>
    <property type="project" value="InterPro"/>
</dbReference>
<dbReference type="InterPro" id="IPR036390">
    <property type="entry name" value="WH_DNA-bd_sf"/>
</dbReference>
<dbReference type="EMBL" id="JAXIOK010000020">
    <property type="protein sequence ID" value="KAK4746759.1"/>
    <property type="molecule type" value="Genomic_DNA"/>
</dbReference>
<dbReference type="SMART" id="SM00255">
    <property type="entry name" value="TIR"/>
    <property type="match status" value="1"/>
</dbReference>
<gene>
    <name evidence="5" type="ORF">SAY87_025796</name>
</gene>
<dbReference type="Proteomes" id="UP001345219">
    <property type="component" value="Chromosome 20"/>
</dbReference>
<dbReference type="InterPro" id="IPR032675">
    <property type="entry name" value="LRR_dom_sf"/>
</dbReference>
<evidence type="ECO:0000259" key="4">
    <source>
        <dbReference type="PROSITE" id="PS50104"/>
    </source>
</evidence>